<dbReference type="AlphaFoldDB" id="A0A183SXX8"/>
<dbReference type="Proteomes" id="UP000275846">
    <property type="component" value="Unassembled WGS sequence"/>
</dbReference>
<dbReference type="GO" id="GO:0005634">
    <property type="term" value="C:nucleus"/>
    <property type="evidence" value="ECO:0007669"/>
    <property type="project" value="TreeGrafter"/>
</dbReference>
<gene>
    <name evidence="5" type="ORF">SSLN_LOCUS9076</name>
</gene>
<dbReference type="Gene3D" id="2.40.240.130">
    <property type="match status" value="1"/>
</dbReference>
<dbReference type="GO" id="GO:0032436">
    <property type="term" value="P:positive regulation of proteasomal ubiquitin-dependent protein catabolic process"/>
    <property type="evidence" value="ECO:0007669"/>
    <property type="project" value="TreeGrafter"/>
</dbReference>
<feature type="region of interest" description="Disordered" evidence="3">
    <location>
        <begin position="1"/>
        <end position="34"/>
    </location>
</feature>
<dbReference type="GO" id="GO:0031625">
    <property type="term" value="F:ubiquitin protein ligase binding"/>
    <property type="evidence" value="ECO:0007669"/>
    <property type="project" value="TreeGrafter"/>
</dbReference>
<reference evidence="5 6" key="2">
    <citation type="submission" date="2018-11" db="EMBL/GenBank/DDBJ databases">
        <authorList>
            <consortium name="Pathogen Informatics"/>
        </authorList>
    </citation>
    <scope>NUCLEOTIDE SEQUENCE [LARGE SCALE GENOMIC DNA]</scope>
    <source>
        <strain evidence="5 6">NST_G2</strain>
    </source>
</reference>
<feature type="domain" description="DIX" evidence="4">
    <location>
        <begin position="513"/>
        <end position="595"/>
    </location>
</feature>
<dbReference type="WBParaSite" id="SSLN_0000942501-mRNA-1">
    <property type="protein sequence ID" value="SSLN_0000942501-mRNA-1"/>
    <property type="gene ID" value="SSLN_0000942501"/>
</dbReference>
<dbReference type="InterPro" id="IPR014936">
    <property type="entry name" value="Axin_b-cat-bd"/>
</dbReference>
<dbReference type="GO" id="GO:0019901">
    <property type="term" value="F:protein kinase binding"/>
    <property type="evidence" value="ECO:0007669"/>
    <property type="project" value="TreeGrafter"/>
</dbReference>
<evidence type="ECO:0000256" key="2">
    <source>
        <dbReference type="PROSITE-ProRule" id="PRU00069"/>
    </source>
</evidence>
<dbReference type="OrthoDB" id="6286575at2759"/>
<feature type="region of interest" description="Disordered" evidence="3">
    <location>
        <begin position="248"/>
        <end position="276"/>
    </location>
</feature>
<feature type="region of interest" description="Disordered" evidence="3">
    <location>
        <begin position="354"/>
        <end position="426"/>
    </location>
</feature>
<protein>
    <submittedName>
        <fullName evidence="7">DIX domain-containing protein</fullName>
    </submittedName>
</protein>
<evidence type="ECO:0000256" key="3">
    <source>
        <dbReference type="SAM" id="MobiDB-lite"/>
    </source>
</evidence>
<evidence type="ECO:0000313" key="6">
    <source>
        <dbReference type="Proteomes" id="UP000275846"/>
    </source>
</evidence>
<reference evidence="7" key="1">
    <citation type="submission" date="2016-06" db="UniProtKB">
        <authorList>
            <consortium name="WormBaseParasite"/>
        </authorList>
    </citation>
    <scope>IDENTIFICATION</scope>
</reference>
<dbReference type="InterPro" id="IPR038207">
    <property type="entry name" value="DIX_dom_sf"/>
</dbReference>
<dbReference type="PANTHER" id="PTHR46102">
    <property type="entry name" value="AXIN"/>
    <property type="match status" value="1"/>
</dbReference>
<evidence type="ECO:0000313" key="5">
    <source>
        <dbReference type="EMBL" id="VDL95461.1"/>
    </source>
</evidence>
<organism evidence="7">
    <name type="scientific">Schistocephalus solidus</name>
    <name type="common">Tapeworm</name>
    <dbReference type="NCBI Taxonomy" id="70667"/>
    <lineage>
        <taxon>Eukaryota</taxon>
        <taxon>Metazoa</taxon>
        <taxon>Spiralia</taxon>
        <taxon>Lophotrochozoa</taxon>
        <taxon>Platyhelminthes</taxon>
        <taxon>Cestoda</taxon>
        <taxon>Eucestoda</taxon>
        <taxon>Diphyllobothriidea</taxon>
        <taxon>Diphyllobothriidae</taxon>
        <taxon>Schistocephalus</taxon>
    </lineage>
</organism>
<dbReference type="InterPro" id="IPR001158">
    <property type="entry name" value="DIX"/>
</dbReference>
<dbReference type="GO" id="GO:0008013">
    <property type="term" value="F:beta-catenin binding"/>
    <property type="evidence" value="ECO:0007669"/>
    <property type="project" value="TreeGrafter"/>
</dbReference>
<dbReference type="SUPFAM" id="SSF54236">
    <property type="entry name" value="Ubiquitin-like"/>
    <property type="match status" value="1"/>
</dbReference>
<dbReference type="GO" id="GO:0016055">
    <property type="term" value="P:Wnt signaling pathway"/>
    <property type="evidence" value="ECO:0007669"/>
    <property type="project" value="UniProtKB-KW"/>
</dbReference>
<name>A0A183SXX8_SCHSO</name>
<dbReference type="GO" id="GO:0060090">
    <property type="term" value="F:molecular adaptor activity"/>
    <property type="evidence" value="ECO:0007669"/>
    <property type="project" value="TreeGrafter"/>
</dbReference>
<dbReference type="Pfam" id="PF08833">
    <property type="entry name" value="Axin_b-cat_bind"/>
    <property type="match status" value="1"/>
</dbReference>
<feature type="region of interest" description="Disordered" evidence="3">
    <location>
        <begin position="190"/>
        <end position="234"/>
    </location>
</feature>
<dbReference type="GO" id="GO:0030877">
    <property type="term" value="C:beta-catenin destruction complex"/>
    <property type="evidence" value="ECO:0007669"/>
    <property type="project" value="TreeGrafter"/>
</dbReference>
<dbReference type="PROSITE" id="PS50841">
    <property type="entry name" value="DIX"/>
    <property type="match status" value="1"/>
</dbReference>
<keyword evidence="1 2" id="KW-0879">Wnt signaling pathway</keyword>
<proteinExistence type="predicted"/>
<dbReference type="InterPro" id="IPR043581">
    <property type="entry name" value="Axin-like"/>
</dbReference>
<keyword evidence="6" id="KW-1185">Reference proteome</keyword>
<evidence type="ECO:0000259" key="4">
    <source>
        <dbReference type="PROSITE" id="PS50841"/>
    </source>
</evidence>
<dbReference type="Pfam" id="PF00778">
    <property type="entry name" value="DIX"/>
    <property type="match status" value="1"/>
</dbReference>
<accession>A0A183SXX8</accession>
<dbReference type="STRING" id="70667.A0A183SXX8"/>
<feature type="compositionally biased region" description="Polar residues" evidence="3">
    <location>
        <begin position="211"/>
        <end position="225"/>
    </location>
</feature>
<dbReference type="GO" id="GO:0090090">
    <property type="term" value="P:negative regulation of canonical Wnt signaling pathway"/>
    <property type="evidence" value="ECO:0007669"/>
    <property type="project" value="InterPro"/>
</dbReference>
<dbReference type="InterPro" id="IPR029071">
    <property type="entry name" value="Ubiquitin-like_domsf"/>
</dbReference>
<evidence type="ECO:0000256" key="1">
    <source>
        <dbReference type="ARBA" id="ARBA00022687"/>
    </source>
</evidence>
<dbReference type="EMBL" id="UYSU01035023">
    <property type="protein sequence ID" value="VDL95461.1"/>
    <property type="molecule type" value="Genomic_DNA"/>
</dbReference>
<feature type="region of interest" description="Disordered" evidence="3">
    <location>
        <begin position="454"/>
        <end position="476"/>
    </location>
</feature>
<dbReference type="GO" id="GO:0005886">
    <property type="term" value="C:plasma membrane"/>
    <property type="evidence" value="ECO:0007669"/>
    <property type="project" value="TreeGrafter"/>
</dbReference>
<evidence type="ECO:0000313" key="7">
    <source>
        <dbReference type="WBParaSite" id="SSLN_0000942501-mRNA-1"/>
    </source>
</evidence>
<dbReference type="SMART" id="SM00021">
    <property type="entry name" value="DAX"/>
    <property type="match status" value="1"/>
</dbReference>
<sequence length="595" mass="63109">MLPFPPAGVGAHLHSHHNHHDSQSSQQAYGSFPAVGAVPPATDSGVVATTAAADSYTEVTGLGVACRNGGAVQCRHQRRGFRKNPSGPAGVGSSGRALSAAIPEQNLAEVDPVAFSRLLTERLQRVLHDQTTMERLNKLMSESEPHLGDDEAVICPNFGIADCLGYQHVLSISPPVENIVQQMPVLRPNASTWPSPASEGGRRRWPAGDGSSATTDHFQQASPHVQSPHPEHPAPSEIIEAMTALSIPEIPSSCPPQGADSSPVTEDAASQKPHDGSVSFLLRKPWADRLLAAARVQREEADNAQAILEDHCSRIWATSADRTPTSSGSGASRGVDNSVASAAAAAAERCEDDCEEGEGVSGECGGLTRPHLLEEPPLPPFSPLFLPQQQPRTTAAAPSSADLSSATGSASAFRHQTPIRRADLVSDSPPPVRILEELSHYYPEAGEFKVSVLDSQSSSSHGNSLHRTAAAEDETSGRMRTISVATISTAATTIAAAASVSSLQPSSQQSGTFGGLIVGYYLCDDPVPYRSQWPDPEITLGQFKHLVPKKGPFRFFFKKASDEFDSGVVQQEISNDDATLPLWDGKVVAKVERIE</sequence>
<dbReference type="PANTHER" id="PTHR46102:SF2">
    <property type="entry name" value="AXIN"/>
    <property type="match status" value="1"/>
</dbReference>
<dbReference type="GO" id="GO:0048468">
    <property type="term" value="P:cell development"/>
    <property type="evidence" value="ECO:0007669"/>
    <property type="project" value="TreeGrafter"/>
</dbReference>
<feature type="compositionally biased region" description="Low complexity" evidence="3">
    <location>
        <begin position="383"/>
        <end position="407"/>
    </location>
</feature>